<proteinExistence type="predicted"/>
<evidence type="ECO:0000313" key="1">
    <source>
        <dbReference type="EMBL" id="RMZ96155.1"/>
    </source>
</evidence>
<name>A0A3M7PAN0_BRAPC</name>
<protein>
    <submittedName>
        <fullName evidence="1">Uncharacterized protein</fullName>
    </submittedName>
</protein>
<evidence type="ECO:0000313" key="2">
    <source>
        <dbReference type="Proteomes" id="UP000276133"/>
    </source>
</evidence>
<keyword evidence="2" id="KW-1185">Reference proteome</keyword>
<comment type="caution">
    <text evidence="1">The sequence shown here is derived from an EMBL/GenBank/DDBJ whole genome shotgun (WGS) entry which is preliminary data.</text>
</comment>
<dbReference type="EMBL" id="REGN01012300">
    <property type="protein sequence ID" value="RMZ96155.1"/>
    <property type="molecule type" value="Genomic_DNA"/>
</dbReference>
<gene>
    <name evidence="1" type="ORF">BpHYR1_050561</name>
</gene>
<organism evidence="1 2">
    <name type="scientific">Brachionus plicatilis</name>
    <name type="common">Marine rotifer</name>
    <name type="synonym">Brachionus muelleri</name>
    <dbReference type="NCBI Taxonomy" id="10195"/>
    <lineage>
        <taxon>Eukaryota</taxon>
        <taxon>Metazoa</taxon>
        <taxon>Spiralia</taxon>
        <taxon>Gnathifera</taxon>
        <taxon>Rotifera</taxon>
        <taxon>Eurotatoria</taxon>
        <taxon>Monogononta</taxon>
        <taxon>Pseudotrocha</taxon>
        <taxon>Ploima</taxon>
        <taxon>Brachionidae</taxon>
        <taxon>Brachionus</taxon>
    </lineage>
</organism>
<dbReference type="AlphaFoldDB" id="A0A3M7PAN0"/>
<sequence length="127" mass="14844">MDIVWCLVKNSLRLIRIKNISDLFLFVNIAEHFENMKLSFKAVSVFVKLLQTPPNRRFIDHVCEQTLNRILADPNHPITSCQPRNLRLNARFPFQTRKANKAALSQQLLTEVPSKTSQRFQQPKRES</sequence>
<reference evidence="1 2" key="1">
    <citation type="journal article" date="2018" name="Sci. Rep.">
        <title>Genomic signatures of local adaptation to the degree of environmental predictability in rotifers.</title>
        <authorList>
            <person name="Franch-Gras L."/>
            <person name="Hahn C."/>
            <person name="Garcia-Roger E.M."/>
            <person name="Carmona M.J."/>
            <person name="Serra M."/>
            <person name="Gomez A."/>
        </authorList>
    </citation>
    <scope>NUCLEOTIDE SEQUENCE [LARGE SCALE GENOMIC DNA]</scope>
    <source>
        <strain evidence="1">HYR1</strain>
    </source>
</reference>
<accession>A0A3M7PAN0</accession>
<dbReference type="Proteomes" id="UP000276133">
    <property type="component" value="Unassembled WGS sequence"/>
</dbReference>